<organism evidence="3 4">
    <name type="scientific">Paenibacillus lignilyticus</name>
    <dbReference type="NCBI Taxonomy" id="1172615"/>
    <lineage>
        <taxon>Bacteria</taxon>
        <taxon>Bacillati</taxon>
        <taxon>Bacillota</taxon>
        <taxon>Bacilli</taxon>
        <taxon>Bacillales</taxon>
        <taxon>Paenibacillaceae</taxon>
        <taxon>Paenibacillus</taxon>
    </lineage>
</organism>
<dbReference type="PROSITE" id="PS51175">
    <property type="entry name" value="CBM6"/>
    <property type="match status" value="1"/>
</dbReference>
<dbReference type="SUPFAM" id="SSF49344">
    <property type="entry name" value="CBD9-like"/>
    <property type="match status" value="1"/>
</dbReference>
<sequence length="871" mass="92991">MKRSSRISAVLVFAMLAMLLSTLVLPASVSAYSTPNTRGGIMGQWYFGTQAELNTAADNVVAAGLKWVRLDLRWDIVQAGGASSYDWSWPDKMVNTALSRGLKVMLVAGYTPSWANGGNSDTRYYPNAANINAWKNFLDLGVRRYLPLGVTTYELWNEPNYSVQSSPSLFVSNILIPGATAIRAASADLHVPVTIVNGAPANLINVSGIVDPYAWVTGIYANGGKNYFDALAIHPYCWPAAPTTPSVWNALLRADEIHTIMANNGDGNKQIWATEFGYPTSGPNTVTEQQQSDYIVSAFQVWTQSAWAAWTGPMFLYTYKDGSTNLNDPESNFGLLRNNNTFKPVMSQLLAVMTNSPPPPAPATSGYGGTTPPPTTGTFNATQVSSAVTIDGNVDTAWTGKVTNAISKVSIGTVSGSSDLSGNFGVLWDSANLYVMADINDDTLRNDSAAASDDDSIDIYLDMNHDHSTTYGADDFMYQVGYGDTTASELKHSATSGVSVATTARTGGYRIEVKIPWTTLGKVPTANMSFGFDMMINDDDDGGVRDSQMGWNDGTANAYLNPSLFGDGTLISSPPPSGGGTTVYEAENGTYAGGGQQQTATNASNGKVVGNLNSVGASSQVSNVDGGAGGNATLVIRFSNANTAARTLSLYVNSVKIQQTSFAPTGSWNTFANTSSITIPLNAGATNTIKIQRDSADNPAADIDSYTVTTSASFSGLLINGFENTAQWAGEAARTADTTKKTEGAQSIKFHYTVPSSGWANGYYTISNPYADIANATSLKIDVYPTTQTPTGQTEPIVLKLQDQTGGVIYEDRLPNLTANQWNTVTISLTGIAQENRHQLNSVNLYLWSGFTAQINGRSTLDYYFDNLRVQ</sequence>
<dbReference type="Pfam" id="PF06452">
    <property type="entry name" value="CBM9_1"/>
    <property type="match status" value="1"/>
</dbReference>
<dbReference type="CDD" id="cd09619">
    <property type="entry name" value="CBM9_like_4"/>
    <property type="match status" value="1"/>
</dbReference>
<accession>A0ABS5CFH4</accession>
<dbReference type="InterPro" id="IPR008979">
    <property type="entry name" value="Galactose-bd-like_sf"/>
</dbReference>
<dbReference type="InterPro" id="IPR010502">
    <property type="entry name" value="Carb-bd_dom_fam9"/>
</dbReference>
<dbReference type="EMBL" id="JAGKSP010000007">
    <property type="protein sequence ID" value="MBP3964600.1"/>
    <property type="molecule type" value="Genomic_DNA"/>
</dbReference>
<protein>
    <recommendedName>
        <fullName evidence="2">CBM6 domain-containing protein</fullName>
    </recommendedName>
</protein>
<gene>
    <name evidence="3" type="ORF">I8J30_17920</name>
</gene>
<proteinExistence type="predicted"/>
<keyword evidence="4" id="KW-1185">Reference proteome</keyword>
<keyword evidence="1" id="KW-0732">Signal</keyword>
<dbReference type="RefSeq" id="WP_210660227.1">
    <property type="nucleotide sequence ID" value="NZ_JAGKSP010000007.1"/>
</dbReference>
<dbReference type="PANTHER" id="PTHR12631">
    <property type="entry name" value="ALPHA-L-IDURONIDASE"/>
    <property type="match status" value="1"/>
</dbReference>
<evidence type="ECO:0000313" key="3">
    <source>
        <dbReference type="EMBL" id="MBP3964600.1"/>
    </source>
</evidence>
<dbReference type="InterPro" id="IPR005084">
    <property type="entry name" value="CBM6"/>
</dbReference>
<evidence type="ECO:0000259" key="2">
    <source>
        <dbReference type="PROSITE" id="PS51175"/>
    </source>
</evidence>
<dbReference type="SUPFAM" id="SSF51445">
    <property type="entry name" value="(Trans)glycosidases"/>
    <property type="match status" value="1"/>
</dbReference>
<dbReference type="Proteomes" id="UP000673394">
    <property type="component" value="Unassembled WGS sequence"/>
</dbReference>
<dbReference type="SUPFAM" id="SSF49785">
    <property type="entry name" value="Galactose-binding domain-like"/>
    <property type="match status" value="1"/>
</dbReference>
<reference evidence="3 4" key="1">
    <citation type="submission" date="2021-04" db="EMBL/GenBank/DDBJ databases">
        <title>Paenibacillus sp. DLE-14 whole genome sequence.</title>
        <authorList>
            <person name="Ham Y.J."/>
        </authorList>
    </citation>
    <scope>NUCLEOTIDE SEQUENCE [LARGE SCALE GENOMIC DNA]</scope>
    <source>
        <strain evidence="3 4">DLE-14</strain>
    </source>
</reference>
<dbReference type="InterPro" id="IPR051923">
    <property type="entry name" value="Glycosyl_Hydrolase_39"/>
</dbReference>
<dbReference type="InterPro" id="IPR017853">
    <property type="entry name" value="GH"/>
</dbReference>
<feature type="signal peptide" evidence="1">
    <location>
        <begin position="1"/>
        <end position="26"/>
    </location>
</feature>
<comment type="caution">
    <text evidence="3">The sequence shown here is derived from an EMBL/GenBank/DDBJ whole genome shotgun (WGS) entry which is preliminary data.</text>
</comment>
<feature type="domain" description="CBM6" evidence="2">
    <location>
        <begin position="582"/>
        <end position="709"/>
    </location>
</feature>
<dbReference type="Gene3D" id="3.20.20.80">
    <property type="entry name" value="Glycosidases"/>
    <property type="match status" value="1"/>
</dbReference>
<dbReference type="Gene3D" id="2.60.40.1190">
    <property type="match status" value="1"/>
</dbReference>
<dbReference type="Gene3D" id="2.60.120.260">
    <property type="entry name" value="Galactose-binding domain-like"/>
    <property type="match status" value="2"/>
</dbReference>
<name>A0ABS5CFH4_9BACL</name>
<evidence type="ECO:0000256" key="1">
    <source>
        <dbReference type="SAM" id="SignalP"/>
    </source>
</evidence>
<evidence type="ECO:0000313" key="4">
    <source>
        <dbReference type="Proteomes" id="UP000673394"/>
    </source>
</evidence>
<dbReference type="PANTHER" id="PTHR12631:SF10">
    <property type="entry name" value="BETA-XYLOSIDASE-LIKE PROTEIN-RELATED"/>
    <property type="match status" value="1"/>
</dbReference>
<feature type="chain" id="PRO_5046503590" description="CBM6 domain-containing protein" evidence="1">
    <location>
        <begin position="27"/>
        <end position="871"/>
    </location>
</feature>